<evidence type="ECO:0000313" key="1">
    <source>
        <dbReference type="EMBL" id="KAA6386662.1"/>
    </source>
</evidence>
<dbReference type="Proteomes" id="UP000324800">
    <property type="component" value="Unassembled WGS sequence"/>
</dbReference>
<dbReference type="EMBL" id="SNRW01004704">
    <property type="protein sequence ID" value="KAA6386662.1"/>
    <property type="molecule type" value="Genomic_DNA"/>
</dbReference>
<accession>A0A5J4VVZ6</accession>
<evidence type="ECO:0000313" key="2">
    <source>
        <dbReference type="Proteomes" id="UP000324800"/>
    </source>
</evidence>
<protein>
    <submittedName>
        <fullName evidence="1">Uncharacterized protein</fullName>
    </submittedName>
</protein>
<proteinExistence type="predicted"/>
<organism evidence="1 2">
    <name type="scientific">Streblomastix strix</name>
    <dbReference type="NCBI Taxonomy" id="222440"/>
    <lineage>
        <taxon>Eukaryota</taxon>
        <taxon>Metamonada</taxon>
        <taxon>Preaxostyla</taxon>
        <taxon>Oxymonadida</taxon>
        <taxon>Streblomastigidae</taxon>
        <taxon>Streblomastix</taxon>
    </lineage>
</organism>
<comment type="caution">
    <text evidence="1">The sequence shown here is derived from an EMBL/GenBank/DDBJ whole genome shotgun (WGS) entry which is preliminary data.</text>
</comment>
<dbReference type="AlphaFoldDB" id="A0A5J4VVZ6"/>
<gene>
    <name evidence="1" type="ORF">EZS28_017810</name>
</gene>
<name>A0A5J4VVZ6_9EUKA</name>
<reference evidence="1 2" key="1">
    <citation type="submission" date="2019-03" db="EMBL/GenBank/DDBJ databases">
        <title>Single cell metagenomics reveals metabolic interactions within the superorganism composed of flagellate Streblomastix strix and complex community of Bacteroidetes bacteria on its surface.</title>
        <authorList>
            <person name="Treitli S.C."/>
            <person name="Kolisko M."/>
            <person name="Husnik F."/>
            <person name="Keeling P."/>
            <person name="Hampl V."/>
        </authorList>
    </citation>
    <scope>NUCLEOTIDE SEQUENCE [LARGE SCALE GENOMIC DNA]</scope>
    <source>
        <strain evidence="1">ST1C</strain>
    </source>
</reference>
<sequence>MESENCKLLTPYKGCSKLVEYEYDGMPYKVSPTRWNLGARPHKAKCIRYTQGYVEKLVRLNEWLYIKARPHLEKVILDYKVPSNVEATYEQQQPIE</sequence>